<dbReference type="Gramene" id="OB03G24940.1">
    <property type="protein sequence ID" value="OB03G24940.1"/>
    <property type="gene ID" value="OB03G24940"/>
</dbReference>
<protein>
    <submittedName>
        <fullName evidence="2">Uncharacterized protein</fullName>
    </submittedName>
</protein>
<evidence type="ECO:0000256" key="1">
    <source>
        <dbReference type="SAM" id="MobiDB-lite"/>
    </source>
</evidence>
<reference evidence="2" key="1">
    <citation type="journal article" date="2013" name="Nat. Commun.">
        <title>Whole-genome sequencing of Oryza brachyantha reveals mechanisms underlying Oryza genome evolution.</title>
        <authorList>
            <person name="Chen J."/>
            <person name="Huang Q."/>
            <person name="Gao D."/>
            <person name="Wang J."/>
            <person name="Lang Y."/>
            <person name="Liu T."/>
            <person name="Li B."/>
            <person name="Bai Z."/>
            <person name="Luis Goicoechea J."/>
            <person name="Liang C."/>
            <person name="Chen C."/>
            <person name="Zhang W."/>
            <person name="Sun S."/>
            <person name="Liao Y."/>
            <person name="Zhang X."/>
            <person name="Yang L."/>
            <person name="Song C."/>
            <person name="Wang M."/>
            <person name="Shi J."/>
            <person name="Liu G."/>
            <person name="Liu J."/>
            <person name="Zhou H."/>
            <person name="Zhou W."/>
            <person name="Yu Q."/>
            <person name="An N."/>
            <person name="Chen Y."/>
            <person name="Cai Q."/>
            <person name="Wang B."/>
            <person name="Liu B."/>
            <person name="Min J."/>
            <person name="Huang Y."/>
            <person name="Wu H."/>
            <person name="Li Z."/>
            <person name="Zhang Y."/>
            <person name="Yin Y."/>
            <person name="Song W."/>
            <person name="Jiang J."/>
            <person name="Jackson S.A."/>
            <person name="Wing R.A."/>
            <person name="Wang J."/>
            <person name="Chen M."/>
        </authorList>
    </citation>
    <scope>NUCLEOTIDE SEQUENCE [LARGE SCALE GENOMIC DNA]</scope>
    <source>
        <strain evidence="2">cv. IRGC 101232</strain>
    </source>
</reference>
<keyword evidence="3" id="KW-1185">Reference proteome</keyword>
<reference evidence="2" key="2">
    <citation type="submission" date="2013-04" db="UniProtKB">
        <authorList>
            <consortium name="EnsemblPlants"/>
        </authorList>
    </citation>
    <scope>IDENTIFICATION</scope>
</reference>
<dbReference type="AlphaFoldDB" id="J3LN68"/>
<proteinExistence type="predicted"/>
<feature type="region of interest" description="Disordered" evidence="1">
    <location>
        <begin position="28"/>
        <end position="50"/>
    </location>
</feature>
<accession>J3LN68</accession>
<sequence>MDIIISSVANPRRCRHCCRRHRQAHHAAVAEHVPPSPSSCSSDRSRSDCLSPRCSRCAAVVR</sequence>
<evidence type="ECO:0000313" key="2">
    <source>
        <dbReference type="EnsemblPlants" id="OB03G24940.1"/>
    </source>
</evidence>
<name>J3LN68_ORYBR</name>
<dbReference type="EnsemblPlants" id="OB03G24940.1">
    <property type="protein sequence ID" value="OB03G24940.1"/>
    <property type="gene ID" value="OB03G24940"/>
</dbReference>
<evidence type="ECO:0000313" key="3">
    <source>
        <dbReference type="Proteomes" id="UP000006038"/>
    </source>
</evidence>
<organism evidence="2">
    <name type="scientific">Oryza brachyantha</name>
    <name type="common">malo sina</name>
    <dbReference type="NCBI Taxonomy" id="4533"/>
    <lineage>
        <taxon>Eukaryota</taxon>
        <taxon>Viridiplantae</taxon>
        <taxon>Streptophyta</taxon>
        <taxon>Embryophyta</taxon>
        <taxon>Tracheophyta</taxon>
        <taxon>Spermatophyta</taxon>
        <taxon>Magnoliopsida</taxon>
        <taxon>Liliopsida</taxon>
        <taxon>Poales</taxon>
        <taxon>Poaceae</taxon>
        <taxon>BOP clade</taxon>
        <taxon>Oryzoideae</taxon>
        <taxon>Oryzeae</taxon>
        <taxon>Oryzinae</taxon>
        <taxon>Oryza</taxon>
    </lineage>
</organism>
<dbReference type="Proteomes" id="UP000006038">
    <property type="component" value="Chromosome 3"/>
</dbReference>
<dbReference type="HOGENOM" id="CLU_2910961_0_0_1"/>
<feature type="compositionally biased region" description="Low complexity" evidence="1">
    <location>
        <begin position="38"/>
        <end position="50"/>
    </location>
</feature>